<dbReference type="RefSeq" id="WP_043413635.1">
    <property type="nucleotide sequence ID" value="NZ_JPMI01000394.1"/>
</dbReference>
<proteinExistence type="predicted"/>
<dbReference type="Proteomes" id="UP000028547">
    <property type="component" value="Unassembled WGS sequence"/>
</dbReference>
<accession>A0A084SF58</accession>
<evidence type="ECO:0008006" key="3">
    <source>
        <dbReference type="Google" id="ProtNLM"/>
    </source>
</evidence>
<dbReference type="Gene3D" id="2.160.20.80">
    <property type="entry name" value="E3 ubiquitin-protein ligase SopA"/>
    <property type="match status" value="1"/>
</dbReference>
<evidence type="ECO:0000313" key="1">
    <source>
        <dbReference type="EMBL" id="KFA87093.1"/>
    </source>
</evidence>
<evidence type="ECO:0000313" key="2">
    <source>
        <dbReference type="Proteomes" id="UP000028547"/>
    </source>
</evidence>
<dbReference type="SUPFAM" id="SSF141571">
    <property type="entry name" value="Pentapeptide repeat-like"/>
    <property type="match status" value="1"/>
</dbReference>
<organism evidence="1 2">
    <name type="scientific">Archangium violaceum Cb vi76</name>
    <dbReference type="NCBI Taxonomy" id="1406225"/>
    <lineage>
        <taxon>Bacteria</taxon>
        <taxon>Pseudomonadati</taxon>
        <taxon>Myxococcota</taxon>
        <taxon>Myxococcia</taxon>
        <taxon>Myxococcales</taxon>
        <taxon>Cystobacterineae</taxon>
        <taxon>Archangiaceae</taxon>
        <taxon>Archangium</taxon>
    </lineage>
</organism>
<comment type="caution">
    <text evidence="1">The sequence shown here is derived from an EMBL/GenBank/DDBJ whole genome shotgun (WGS) entry which is preliminary data.</text>
</comment>
<dbReference type="AlphaFoldDB" id="A0A084SF58"/>
<reference evidence="1 2" key="1">
    <citation type="submission" date="2014-07" db="EMBL/GenBank/DDBJ databases">
        <title>Draft Genome Sequence of Gephyronic Acid Producer, Cystobacter violaceus Strain Cb vi76.</title>
        <authorList>
            <person name="Stevens D.C."/>
            <person name="Young J."/>
            <person name="Carmichael R."/>
            <person name="Tan J."/>
            <person name="Taylor R.E."/>
        </authorList>
    </citation>
    <scope>NUCLEOTIDE SEQUENCE [LARGE SCALE GENOMIC DNA]</scope>
    <source>
        <strain evidence="1 2">Cb vi76</strain>
    </source>
</reference>
<protein>
    <recommendedName>
        <fullName evidence="3">Pentapeptide repeat-containing protein</fullName>
    </recommendedName>
</protein>
<gene>
    <name evidence="1" type="ORF">Q664_50390</name>
</gene>
<dbReference type="InterPro" id="IPR001646">
    <property type="entry name" value="5peptide_repeat"/>
</dbReference>
<dbReference type="EMBL" id="JPMI01000394">
    <property type="protein sequence ID" value="KFA87093.1"/>
    <property type="molecule type" value="Genomic_DNA"/>
</dbReference>
<name>A0A084SF58_9BACT</name>
<dbReference type="Pfam" id="PF00805">
    <property type="entry name" value="Pentapeptide"/>
    <property type="match status" value="1"/>
</dbReference>
<sequence>MNIIYENRELAGEELELADKDGLYYLGSNLTLQRCTVVIRVPTRRLLICPSRFIGCTIQVKQELKNLDWSMAFLKGCRFTGRQTGSDFGLRFPDRAGWENGGIEDCDFTEARLNYCRFHGCDMRTLRLPPWPCFTFLDPIGRSPELNRVKWPGRFGSVIVEHLSTEPPSTVALTYHAPSVAERFGTTPEELKSVLEQLDFIVY</sequence>